<dbReference type="OrthoDB" id="6063402at2759"/>
<accession>A0A3S0ZAV8</accession>
<dbReference type="InterPro" id="IPR050784">
    <property type="entry name" value="IAP"/>
</dbReference>
<dbReference type="GO" id="GO:0051726">
    <property type="term" value="P:regulation of cell cycle"/>
    <property type="evidence" value="ECO:0007669"/>
    <property type="project" value="TreeGrafter"/>
</dbReference>
<dbReference type="CDD" id="cd00022">
    <property type="entry name" value="BIR"/>
    <property type="match status" value="1"/>
</dbReference>
<dbReference type="Gene3D" id="1.10.1170.10">
    <property type="entry name" value="Inhibitor Of Apoptosis Protein (2mihbC-IAP-1), Chain A"/>
    <property type="match status" value="1"/>
</dbReference>
<comment type="caution">
    <text evidence="2">The sequence shown here is derived from an EMBL/GenBank/DDBJ whole genome shotgun (WGS) entry which is preliminary data.</text>
</comment>
<gene>
    <name evidence="2" type="ORF">EGW08_017511</name>
</gene>
<reference evidence="2 3" key="1">
    <citation type="submission" date="2019-01" db="EMBL/GenBank/DDBJ databases">
        <title>A draft genome assembly of the solar-powered sea slug Elysia chlorotica.</title>
        <authorList>
            <person name="Cai H."/>
            <person name="Li Q."/>
            <person name="Fang X."/>
            <person name="Li J."/>
            <person name="Curtis N.E."/>
            <person name="Altenburger A."/>
            <person name="Shibata T."/>
            <person name="Feng M."/>
            <person name="Maeda T."/>
            <person name="Schwartz J.A."/>
            <person name="Shigenobu S."/>
            <person name="Lundholm N."/>
            <person name="Nishiyama T."/>
            <person name="Yang H."/>
            <person name="Hasebe M."/>
            <person name="Li S."/>
            <person name="Pierce S.K."/>
            <person name="Wang J."/>
        </authorList>
    </citation>
    <scope>NUCLEOTIDE SEQUENCE [LARGE SCALE GENOMIC DNA]</scope>
    <source>
        <strain evidence="2">EC2010</strain>
        <tissue evidence="2">Whole organism of an adult</tissue>
    </source>
</reference>
<organism evidence="2 3">
    <name type="scientific">Elysia chlorotica</name>
    <name type="common">Eastern emerald elysia</name>
    <name type="synonym">Sea slug</name>
    <dbReference type="NCBI Taxonomy" id="188477"/>
    <lineage>
        <taxon>Eukaryota</taxon>
        <taxon>Metazoa</taxon>
        <taxon>Spiralia</taxon>
        <taxon>Lophotrochozoa</taxon>
        <taxon>Mollusca</taxon>
        <taxon>Gastropoda</taxon>
        <taxon>Heterobranchia</taxon>
        <taxon>Euthyneura</taxon>
        <taxon>Panpulmonata</taxon>
        <taxon>Sacoglossa</taxon>
        <taxon>Placobranchoidea</taxon>
        <taxon>Plakobranchidae</taxon>
        <taxon>Elysia</taxon>
    </lineage>
</organism>
<evidence type="ECO:0000313" key="3">
    <source>
        <dbReference type="Proteomes" id="UP000271974"/>
    </source>
</evidence>
<feature type="non-terminal residue" evidence="2">
    <location>
        <position position="1"/>
    </location>
</feature>
<dbReference type="SUPFAM" id="SSF57924">
    <property type="entry name" value="Inhibitor of apoptosis (IAP) repeat"/>
    <property type="match status" value="1"/>
</dbReference>
<evidence type="ECO:0000313" key="2">
    <source>
        <dbReference type="EMBL" id="RUS74737.1"/>
    </source>
</evidence>
<keyword evidence="3" id="KW-1185">Reference proteome</keyword>
<feature type="region of interest" description="Disordered" evidence="1">
    <location>
        <begin position="1"/>
        <end position="32"/>
    </location>
</feature>
<dbReference type="Proteomes" id="UP000271974">
    <property type="component" value="Unassembled WGS sequence"/>
</dbReference>
<dbReference type="STRING" id="188477.A0A3S0ZAV8"/>
<dbReference type="AlphaFoldDB" id="A0A3S0ZAV8"/>
<feature type="compositionally biased region" description="Basic and acidic residues" evidence="1">
    <location>
        <begin position="1"/>
        <end position="11"/>
    </location>
</feature>
<dbReference type="PANTHER" id="PTHR10044:SF139">
    <property type="entry name" value="DEATH-ASSOCIATED INHIBITOR OF APOPTOSIS 2"/>
    <property type="match status" value="1"/>
</dbReference>
<proteinExistence type="predicted"/>
<protein>
    <submittedName>
        <fullName evidence="2">Uncharacterized protein</fullName>
    </submittedName>
</protein>
<name>A0A3S0ZAV8_ELYCH</name>
<dbReference type="PANTHER" id="PTHR10044">
    <property type="entry name" value="INHIBITOR OF APOPTOSIS"/>
    <property type="match status" value="1"/>
</dbReference>
<dbReference type="GO" id="GO:0005634">
    <property type="term" value="C:nucleus"/>
    <property type="evidence" value="ECO:0007669"/>
    <property type="project" value="TreeGrafter"/>
</dbReference>
<dbReference type="Pfam" id="PF00653">
    <property type="entry name" value="BIR"/>
    <property type="match status" value="1"/>
</dbReference>
<feature type="non-terminal residue" evidence="2">
    <location>
        <position position="122"/>
    </location>
</feature>
<sequence length="122" mass="14581">EEDNKKNDARQQSKKNFIPLPRTDPEKKPNIWASDEMRTSVYPEMVNVNDRLKSFNHYLQKHHHHHRVLADLGFFYSGGDCIRCFHCGLELRNWLPDDDVAKEHYQYSPSCDYPLRSKGWEY</sequence>
<dbReference type="EMBL" id="RQTK01000804">
    <property type="protein sequence ID" value="RUS74737.1"/>
    <property type="molecule type" value="Genomic_DNA"/>
</dbReference>
<evidence type="ECO:0000256" key="1">
    <source>
        <dbReference type="SAM" id="MobiDB-lite"/>
    </source>
</evidence>
<dbReference type="GO" id="GO:0005737">
    <property type="term" value="C:cytoplasm"/>
    <property type="evidence" value="ECO:0007669"/>
    <property type="project" value="TreeGrafter"/>
</dbReference>
<dbReference type="InterPro" id="IPR001370">
    <property type="entry name" value="BIR_rpt"/>
</dbReference>
<dbReference type="PROSITE" id="PS50143">
    <property type="entry name" value="BIR_REPEAT_2"/>
    <property type="match status" value="1"/>
</dbReference>
<dbReference type="SMART" id="SM00238">
    <property type="entry name" value="BIR"/>
    <property type="match status" value="1"/>
</dbReference>